<dbReference type="AlphaFoldDB" id="A0AAD7ZQQ0"/>
<name>A0AAD7ZQQ0_DIPPU</name>
<gene>
    <name evidence="1" type="ORF">L9F63_003030</name>
</gene>
<dbReference type="EMBL" id="JASPKZ010007294">
    <property type="protein sequence ID" value="KAJ9585174.1"/>
    <property type="molecule type" value="Genomic_DNA"/>
</dbReference>
<feature type="non-terminal residue" evidence="1">
    <location>
        <position position="1"/>
    </location>
</feature>
<dbReference type="Proteomes" id="UP001233999">
    <property type="component" value="Unassembled WGS sequence"/>
</dbReference>
<evidence type="ECO:0000313" key="2">
    <source>
        <dbReference type="Proteomes" id="UP001233999"/>
    </source>
</evidence>
<accession>A0AAD7ZQQ0</accession>
<comment type="caution">
    <text evidence="1">The sequence shown here is derived from an EMBL/GenBank/DDBJ whole genome shotgun (WGS) entry which is preliminary data.</text>
</comment>
<proteinExistence type="predicted"/>
<feature type="non-terminal residue" evidence="1">
    <location>
        <position position="87"/>
    </location>
</feature>
<reference evidence="1" key="2">
    <citation type="submission" date="2023-05" db="EMBL/GenBank/DDBJ databases">
        <authorList>
            <person name="Fouks B."/>
        </authorList>
    </citation>
    <scope>NUCLEOTIDE SEQUENCE</scope>
    <source>
        <strain evidence="1">Stay&amp;Tobe</strain>
        <tissue evidence="1">Testes</tissue>
    </source>
</reference>
<sequence length="87" mass="10393">RNDSIKHVSFSENVMTIPFILLEYQPHIHKCHLQRWMNNCPVQKSHMARMPIPQPYNEKLDYISDYVCEMTVDQPKLPLFPEPKQVK</sequence>
<keyword evidence="2" id="KW-1185">Reference proteome</keyword>
<organism evidence="1 2">
    <name type="scientific">Diploptera punctata</name>
    <name type="common">Pacific beetle cockroach</name>
    <dbReference type="NCBI Taxonomy" id="6984"/>
    <lineage>
        <taxon>Eukaryota</taxon>
        <taxon>Metazoa</taxon>
        <taxon>Ecdysozoa</taxon>
        <taxon>Arthropoda</taxon>
        <taxon>Hexapoda</taxon>
        <taxon>Insecta</taxon>
        <taxon>Pterygota</taxon>
        <taxon>Neoptera</taxon>
        <taxon>Polyneoptera</taxon>
        <taxon>Dictyoptera</taxon>
        <taxon>Blattodea</taxon>
        <taxon>Blaberoidea</taxon>
        <taxon>Blaberidae</taxon>
        <taxon>Diplopterinae</taxon>
        <taxon>Diploptera</taxon>
    </lineage>
</organism>
<protein>
    <submittedName>
        <fullName evidence="1">Uncharacterized protein</fullName>
    </submittedName>
</protein>
<evidence type="ECO:0000313" key="1">
    <source>
        <dbReference type="EMBL" id="KAJ9585174.1"/>
    </source>
</evidence>
<reference evidence="1" key="1">
    <citation type="journal article" date="2023" name="IScience">
        <title>Live-bearing cockroach genome reveals convergent evolutionary mechanisms linked to viviparity in insects and beyond.</title>
        <authorList>
            <person name="Fouks B."/>
            <person name="Harrison M.C."/>
            <person name="Mikhailova A.A."/>
            <person name="Marchal E."/>
            <person name="English S."/>
            <person name="Carruthers M."/>
            <person name="Jennings E.C."/>
            <person name="Chiamaka E.L."/>
            <person name="Frigard R.A."/>
            <person name="Pippel M."/>
            <person name="Attardo G.M."/>
            <person name="Benoit J.B."/>
            <person name="Bornberg-Bauer E."/>
            <person name="Tobe S.S."/>
        </authorList>
    </citation>
    <scope>NUCLEOTIDE SEQUENCE</scope>
    <source>
        <strain evidence="1">Stay&amp;Tobe</strain>
    </source>
</reference>